<proteinExistence type="predicted"/>
<organism evidence="2 3">
    <name type="scientific">Hymenobacter negativus</name>
    <dbReference type="NCBI Taxonomy" id="2795026"/>
    <lineage>
        <taxon>Bacteria</taxon>
        <taxon>Pseudomonadati</taxon>
        <taxon>Bacteroidota</taxon>
        <taxon>Cytophagia</taxon>
        <taxon>Cytophagales</taxon>
        <taxon>Hymenobacteraceae</taxon>
        <taxon>Hymenobacter</taxon>
    </lineage>
</organism>
<dbReference type="InterPro" id="IPR020941">
    <property type="entry name" value="SUFU-like_domain"/>
</dbReference>
<sequence>MNCLTITASFHRNDTSLGLHQSVNFGKPWQDDSSCNHGFISLPYLFGEDLEIFNFDNRHLNNLWLLPITKSERDYKMEFGWDALEERFDDCGLDYLNPQRPACA</sequence>
<dbReference type="RefSeq" id="WP_198075926.1">
    <property type="nucleotide sequence ID" value="NZ_JAEDAE010000006.1"/>
</dbReference>
<dbReference type="Proteomes" id="UP000625631">
    <property type="component" value="Unassembled WGS sequence"/>
</dbReference>
<name>A0ABS0Q9T9_9BACT</name>
<gene>
    <name evidence="2" type="ORF">I7X13_13620</name>
</gene>
<accession>A0ABS0Q9T9</accession>
<dbReference type="EMBL" id="JAEDAE010000006">
    <property type="protein sequence ID" value="MBH8559098.1"/>
    <property type="molecule type" value="Genomic_DNA"/>
</dbReference>
<evidence type="ECO:0000313" key="2">
    <source>
        <dbReference type="EMBL" id="MBH8559098.1"/>
    </source>
</evidence>
<protein>
    <submittedName>
        <fullName evidence="2">Suppressor of fused domain protein</fullName>
    </submittedName>
</protein>
<evidence type="ECO:0000259" key="1">
    <source>
        <dbReference type="Pfam" id="PF05076"/>
    </source>
</evidence>
<evidence type="ECO:0000313" key="3">
    <source>
        <dbReference type="Proteomes" id="UP000625631"/>
    </source>
</evidence>
<comment type="caution">
    <text evidence="2">The sequence shown here is derived from an EMBL/GenBank/DDBJ whole genome shotgun (WGS) entry which is preliminary data.</text>
</comment>
<feature type="domain" description="Suppressor of fused-like" evidence="1">
    <location>
        <begin position="8"/>
        <end position="101"/>
    </location>
</feature>
<dbReference type="Pfam" id="PF05076">
    <property type="entry name" value="SUFU"/>
    <property type="match status" value="1"/>
</dbReference>
<keyword evidence="3" id="KW-1185">Reference proteome</keyword>
<reference evidence="2 3" key="1">
    <citation type="submission" date="2020-12" db="EMBL/GenBank/DDBJ databases">
        <title>Hymenobacter sp.</title>
        <authorList>
            <person name="Kim M.K."/>
        </authorList>
    </citation>
    <scope>NUCLEOTIDE SEQUENCE [LARGE SCALE GENOMIC DNA]</scope>
    <source>
        <strain evidence="2 3">BT442</strain>
    </source>
</reference>